<proteinExistence type="inferred from homology"/>
<keyword evidence="3" id="KW-0808">Transferase</keyword>
<dbReference type="PANTHER" id="PTHR43775:SF37">
    <property type="entry name" value="SI:DKEY-61P9.11"/>
    <property type="match status" value="1"/>
</dbReference>
<dbReference type="InterPro" id="IPR030834">
    <property type="entry name" value="PKS_assoc_dom"/>
</dbReference>
<evidence type="ECO:0000256" key="2">
    <source>
        <dbReference type="ARBA" id="ARBA00022553"/>
    </source>
</evidence>
<protein>
    <submittedName>
        <fullName evidence="5">Type I polyketide synthase</fullName>
    </submittedName>
</protein>
<dbReference type="Pfam" id="PF00109">
    <property type="entry name" value="ketoacyl-synt"/>
    <property type="match status" value="1"/>
</dbReference>
<dbReference type="NCBIfam" id="TIGR04556">
    <property type="entry name" value="PKS_assoc"/>
    <property type="match status" value="1"/>
</dbReference>
<name>A0A1S6K7V1_9DINO</name>
<dbReference type="GO" id="GO:0004312">
    <property type="term" value="F:fatty acid synthase activity"/>
    <property type="evidence" value="ECO:0007669"/>
    <property type="project" value="TreeGrafter"/>
</dbReference>
<keyword evidence="1" id="KW-0596">Phosphopantetheine</keyword>
<dbReference type="InterPro" id="IPR016039">
    <property type="entry name" value="Thiolase-like"/>
</dbReference>
<reference evidence="5" key="1">
    <citation type="journal article" date="2017" name="J. Eukaryot. Microbiol.">
        <title>Role of Modular Polyketide Synthases in the Production of Polyether Ladder Compounds in Ciguatoxin-producing Gambierdiscus polynesiensis and G.excentricus (Dinophyceae).</title>
        <authorList>
            <person name="Kohli G.S."/>
            <person name="Campbell K."/>
            <person name="John U."/>
            <person name="Smith K.F."/>
            <person name="Fraga S."/>
            <person name="Rhodes L.L."/>
            <person name="Murray S.A."/>
        </authorList>
    </citation>
    <scope>NUCLEOTIDE SEQUENCE</scope>
    <source>
        <strain evidence="5">Contig_23020</strain>
    </source>
</reference>
<dbReference type="GO" id="GO:0006633">
    <property type="term" value="P:fatty acid biosynthetic process"/>
    <property type="evidence" value="ECO:0007669"/>
    <property type="project" value="TreeGrafter"/>
</dbReference>
<evidence type="ECO:0000313" key="5">
    <source>
        <dbReference type="EMBL" id="AQS99259.1"/>
    </source>
</evidence>
<dbReference type="SMART" id="SM00825">
    <property type="entry name" value="PKS_KS"/>
    <property type="match status" value="1"/>
</dbReference>
<dbReference type="Gene3D" id="3.40.47.10">
    <property type="match status" value="1"/>
</dbReference>
<dbReference type="AlphaFoldDB" id="A0A1S6K7V1"/>
<evidence type="ECO:0000259" key="4">
    <source>
        <dbReference type="PROSITE" id="PS52004"/>
    </source>
</evidence>
<dbReference type="PANTHER" id="PTHR43775">
    <property type="entry name" value="FATTY ACID SYNTHASE"/>
    <property type="match status" value="1"/>
</dbReference>
<sequence length="1081" mass="118940">MLCSTPNGVSIAAGLPLKVTGRPFSEREQVQGMAKSKTKSQFDVVLGEVPSESVGYLIAQNLAVKGFCVLNPGFEPDVLQRAVEDARDLDFYSVNAAVLQGLLGPEGSSRVADIEAPTDEEGAKRDADTLRGMDHTLTRIGYILEPYFEQLDLDLTHRSAAVVHLAGDAEDETPPLNEMAASKWQSQFVRHRLMVIIFLGPQAGTLEMQPYDTDNADPHQVKTPPGTAVVLRADTMSHRFAGVGEVLSISCFFMTDVPRKRAPQGGYQLIPAARTIEAWTFQRLRELKIMELEGEPNWDPAIPEGWRRAMNHSYRKGQISGVAGVGLHFQCTYDADDWFRSTAAGVDYATEVPLARWDHDQHFDANPECWQYGKTYCRHGNFAEGIELFDNKFFNLSPNESRGLDPHQRCLMEQGYNALRMMGYAKKNLMNAAVGTYIGCGTDEWFFHPTRGSMGGIMGSLCMFSGRFAFCLGMKGPAISITTEAASGLACLKLAAESVQKKGLAVSNESAVAIGVHFMIAPMWWKDHSMQGWLSYTGRSLTFNSSADGYVRGDGCCALGLRGATQVVDGKVVENTKDKFLGLVSGAMQNQNGKVASMNTPHGPGIQECMVDCIRNAGISPLDVDSVEAHADGNFLADAIEAGAIWRAHRSETHNDPIVLLAMKSSMCNQIECSGMTGFLRIVYAAQWGYMTPNIHNKQINPHIEVFEQAMMVGTEDINTPYRSSYGGVGNRGFGGTNVFVVGWGTLDGEKVAPPPLRQSLQVLYWPGGGGELEGDQMPRRSDAYTMVGTWSRWEEVHKMQSDGDGGYTYIVTLGENRWEQFQIWLDGDSTRVLHPGGPRMSEFSSVLGPDEVKGGSEIARSGQAPTWMIDGREAPGSYSKEALAYKGLSQEVATGPGRNAADLVEGDGYGGQPGDQYRVLLRVSGKWRMLTWEKVTSISVDSLPTWSTGTYFVTGSWNNWEPEQMQLDPSTPGLFAIEIRMTQDIGDFQIIRDKDWCQVFFPNPYSGGGALEEEEILGPDSLLEGGGQAWCIDGKAGDRFTIQFQRVVEHGKDTRKVSWQKTGHDALTITERWMAEHRKF</sequence>
<accession>A0A1S6K7V1</accession>
<dbReference type="InterPro" id="IPR014030">
    <property type="entry name" value="Ketoacyl_synth_N"/>
</dbReference>
<dbReference type="EMBL" id="KX395841">
    <property type="protein sequence ID" value="AQS99259.1"/>
    <property type="molecule type" value="Transcribed_RNA"/>
</dbReference>
<dbReference type="InterPro" id="IPR050091">
    <property type="entry name" value="PKS_NRPS_Biosynth_Enz"/>
</dbReference>
<dbReference type="PROSITE" id="PS52004">
    <property type="entry name" value="KS3_2"/>
    <property type="match status" value="1"/>
</dbReference>
<keyword evidence="2" id="KW-0597">Phosphoprotein</keyword>
<dbReference type="SUPFAM" id="SSF53901">
    <property type="entry name" value="Thiolase-like"/>
    <property type="match status" value="2"/>
</dbReference>
<organism evidence="5">
    <name type="scientific">Gambierdiscus excentricus</name>
    <dbReference type="NCBI Taxonomy" id="986170"/>
    <lineage>
        <taxon>Eukaryota</taxon>
        <taxon>Sar</taxon>
        <taxon>Alveolata</taxon>
        <taxon>Dinophyceae</taxon>
        <taxon>Gonyaulacales</taxon>
        <taxon>Pyrocystaceae</taxon>
        <taxon>Gambierdiscus</taxon>
    </lineage>
</organism>
<dbReference type="InterPro" id="IPR020841">
    <property type="entry name" value="PKS_Beta-ketoAc_synthase_dom"/>
</dbReference>
<feature type="domain" description="Ketosynthase family 3 (KS3)" evidence="4">
    <location>
        <begin position="317"/>
        <end position="745"/>
    </location>
</feature>
<evidence type="ECO:0000256" key="1">
    <source>
        <dbReference type="ARBA" id="ARBA00022450"/>
    </source>
</evidence>
<evidence type="ECO:0000256" key="3">
    <source>
        <dbReference type="RuleBase" id="RU003694"/>
    </source>
</evidence>
<comment type="similarity">
    <text evidence="3">Belongs to the thiolase-like superfamily. Beta-ketoacyl-ACP synthases family.</text>
</comment>
<dbReference type="InterPro" id="IPR014031">
    <property type="entry name" value="Ketoacyl_synth_C"/>
</dbReference>
<dbReference type="Pfam" id="PF02801">
    <property type="entry name" value="Ketoacyl-synt_C"/>
    <property type="match status" value="1"/>
</dbReference>
<dbReference type="CDD" id="cd00833">
    <property type="entry name" value="PKS"/>
    <property type="match status" value="1"/>
</dbReference>